<protein>
    <submittedName>
        <fullName evidence="3">Glycosyltransferase family 4 protein</fullName>
    </submittedName>
</protein>
<sequence>MKIMYVNSFYAPNILGGAEVTLQALVEGMSKFGHDVVVVATGDNPGILEESVNGIRVLRVGIDNYYWGYSKEKKPKIKRFLWHCKDAFNTRMADNLQKIVASEKPDLLSSHNLAGWSSLVLEKIKSKEGVPIVQVLHDYYNLCPKNTMYNKNSPCKKQCLACKVLRIRSKKYSESVDAVIGVSRFVLDEHLKYGYFKNVKIATAIHNVRSQNYLINAGGKEDRNGALRIGFIGALSREKGIEFLIDSFSSIKSNIGNVELHIAGIGDSEYEKYLKLKAGPSVFFLGQLRPSEFYKRIDLLVVPSLWNEPLGMVVPEAFRCGVPVIGSVMGGIPEMINSGVNGFLFDPRIDNDLVRVVCDAVSQPALLESVRTNCLKSSDGYFDVDAWLGKYNNIYNKVLCEEM</sequence>
<dbReference type="PANTHER" id="PTHR45947">
    <property type="entry name" value="SULFOQUINOVOSYL TRANSFERASE SQD2"/>
    <property type="match status" value="1"/>
</dbReference>
<dbReference type="Proteomes" id="UP001479520">
    <property type="component" value="Chromosome"/>
</dbReference>
<name>A0ABZ2XDC7_9RHOO</name>
<proteinExistence type="predicted"/>
<keyword evidence="4" id="KW-1185">Reference proteome</keyword>
<evidence type="ECO:0000259" key="2">
    <source>
        <dbReference type="Pfam" id="PF13439"/>
    </source>
</evidence>
<evidence type="ECO:0000313" key="4">
    <source>
        <dbReference type="Proteomes" id="UP001479520"/>
    </source>
</evidence>
<gene>
    <name evidence="3" type="ORF">AADV58_11360</name>
</gene>
<dbReference type="RefSeq" id="WP_341743226.1">
    <property type="nucleotide sequence ID" value="NZ_CP151406.1"/>
</dbReference>
<dbReference type="Pfam" id="PF13439">
    <property type="entry name" value="Glyco_transf_4"/>
    <property type="match status" value="1"/>
</dbReference>
<evidence type="ECO:0000313" key="3">
    <source>
        <dbReference type="EMBL" id="WZJ20551.1"/>
    </source>
</evidence>
<reference evidence="3 4" key="1">
    <citation type="submission" date="2024-04" db="EMBL/GenBank/DDBJ databases">
        <title>Dissimilatory iodate-reducing microorganisms contribute to the enrichment of iodine in groundwater.</title>
        <authorList>
            <person name="Jiang Z."/>
        </authorList>
    </citation>
    <scope>NUCLEOTIDE SEQUENCE [LARGE SCALE GENOMIC DNA]</scope>
    <source>
        <strain evidence="3 4">NCP973</strain>
    </source>
</reference>
<dbReference type="Gene3D" id="3.40.50.2000">
    <property type="entry name" value="Glycogen Phosphorylase B"/>
    <property type="match status" value="2"/>
</dbReference>
<feature type="domain" description="Glycosyl transferase family 1" evidence="1">
    <location>
        <begin position="228"/>
        <end position="371"/>
    </location>
</feature>
<dbReference type="SUPFAM" id="SSF53756">
    <property type="entry name" value="UDP-Glycosyltransferase/glycogen phosphorylase"/>
    <property type="match status" value="1"/>
</dbReference>
<accession>A0ABZ2XDC7</accession>
<dbReference type="InterPro" id="IPR050194">
    <property type="entry name" value="Glycosyltransferase_grp1"/>
</dbReference>
<feature type="domain" description="Glycosyltransferase subfamily 4-like N-terminal" evidence="2">
    <location>
        <begin position="16"/>
        <end position="198"/>
    </location>
</feature>
<dbReference type="CDD" id="cd03823">
    <property type="entry name" value="GT4_ExpE7-like"/>
    <property type="match status" value="1"/>
</dbReference>
<organism evidence="3 4">
    <name type="scientific">Azonexus hydrophilus</name>
    <dbReference type="NCBI Taxonomy" id="418702"/>
    <lineage>
        <taxon>Bacteria</taxon>
        <taxon>Pseudomonadati</taxon>
        <taxon>Pseudomonadota</taxon>
        <taxon>Betaproteobacteria</taxon>
        <taxon>Rhodocyclales</taxon>
        <taxon>Azonexaceae</taxon>
        <taxon>Azonexus</taxon>
    </lineage>
</organism>
<dbReference type="Pfam" id="PF00534">
    <property type="entry name" value="Glycos_transf_1"/>
    <property type="match status" value="1"/>
</dbReference>
<dbReference type="PANTHER" id="PTHR45947:SF13">
    <property type="entry name" value="TRANSFERASE"/>
    <property type="match status" value="1"/>
</dbReference>
<dbReference type="InterPro" id="IPR028098">
    <property type="entry name" value="Glyco_trans_4-like_N"/>
</dbReference>
<evidence type="ECO:0000259" key="1">
    <source>
        <dbReference type="Pfam" id="PF00534"/>
    </source>
</evidence>
<dbReference type="EMBL" id="CP151406">
    <property type="protein sequence ID" value="WZJ20551.1"/>
    <property type="molecule type" value="Genomic_DNA"/>
</dbReference>
<dbReference type="InterPro" id="IPR001296">
    <property type="entry name" value="Glyco_trans_1"/>
</dbReference>